<proteinExistence type="predicted"/>
<gene>
    <name evidence="2" type="ORF">SAMN06265377_1019</name>
</gene>
<dbReference type="OrthoDB" id="9794322at2"/>
<feature type="signal peptide" evidence="1">
    <location>
        <begin position="1"/>
        <end position="20"/>
    </location>
</feature>
<accession>A0A285MIM3</accession>
<evidence type="ECO:0000313" key="3">
    <source>
        <dbReference type="Proteomes" id="UP000219048"/>
    </source>
</evidence>
<keyword evidence="3" id="KW-1185">Reference proteome</keyword>
<organism evidence="2 3">
    <name type="scientific">Flagellimonas pacifica</name>
    <dbReference type="NCBI Taxonomy" id="1247520"/>
    <lineage>
        <taxon>Bacteria</taxon>
        <taxon>Pseudomonadati</taxon>
        <taxon>Bacteroidota</taxon>
        <taxon>Flavobacteriia</taxon>
        <taxon>Flavobacteriales</taxon>
        <taxon>Flavobacteriaceae</taxon>
        <taxon>Flagellimonas</taxon>
    </lineage>
</organism>
<dbReference type="Proteomes" id="UP000219048">
    <property type="component" value="Unassembled WGS sequence"/>
</dbReference>
<evidence type="ECO:0000313" key="2">
    <source>
        <dbReference type="EMBL" id="SNY95351.1"/>
    </source>
</evidence>
<dbReference type="EMBL" id="OBEH01000001">
    <property type="protein sequence ID" value="SNY95351.1"/>
    <property type="molecule type" value="Genomic_DNA"/>
</dbReference>
<sequence length="84" mass="9347">MRLLLLAAFVVVSFSFSTSIENKPKAEMVMDCEPVFEWGNWSGNGCGSRLNKIVNVGGECGNISYEWQFRTCSKKPPKPPGNPY</sequence>
<dbReference type="RefSeq" id="WP_097044656.1">
    <property type="nucleotide sequence ID" value="NZ_OBEH01000001.1"/>
</dbReference>
<feature type="chain" id="PRO_5012289768" evidence="1">
    <location>
        <begin position="21"/>
        <end position="84"/>
    </location>
</feature>
<protein>
    <submittedName>
        <fullName evidence="2">Uncharacterized protein</fullName>
    </submittedName>
</protein>
<keyword evidence="1" id="KW-0732">Signal</keyword>
<reference evidence="3" key="1">
    <citation type="submission" date="2017-09" db="EMBL/GenBank/DDBJ databases">
        <authorList>
            <person name="Varghese N."/>
            <person name="Submissions S."/>
        </authorList>
    </citation>
    <scope>NUCLEOTIDE SEQUENCE [LARGE SCALE GENOMIC DNA]</scope>
    <source>
        <strain evidence="3">DSM 25885</strain>
    </source>
</reference>
<name>A0A285MIM3_9FLAO</name>
<evidence type="ECO:0000256" key="1">
    <source>
        <dbReference type="SAM" id="SignalP"/>
    </source>
</evidence>
<dbReference type="AlphaFoldDB" id="A0A285MIM3"/>